<dbReference type="SUPFAM" id="SSF82549">
    <property type="entry name" value="DAK1/DegV-like"/>
    <property type="match status" value="1"/>
</dbReference>
<dbReference type="Gene3D" id="3.30.1180.10">
    <property type="match status" value="1"/>
</dbReference>
<name>A0A926HW58_9FIRM</name>
<gene>
    <name evidence="3" type="ORF">H8693_01810</name>
</gene>
<dbReference type="RefSeq" id="WP_249279546.1">
    <property type="nucleotide sequence ID" value="NZ_JACRSS010000001.1"/>
</dbReference>
<sequence>MREFVIMTDSDTEIPYTFADEHQIPVFLMPYTVDGKEELYDLGRNTDFKGFYTKLRQGAEASTSTRSPLDIQEFFEGIIKDHKDVIYICFSSQLSAHYELALGAREKALENYPEAKITIIDSKGIAMGAGLLVYHAVKLKEEGKSFDEIVEWVEKNKMRTLHFFSVDSLNYLKRTGRLSAVTATIGSILDLKPILTLTREGKIVAFDKVKGRKKVVKYLADKVSENAVDDDIFRELCVVYNADNVEQATALKEELERRFQFKNLWFMDVGPVIGCHCGPGTMAVLIMGKERTV</sequence>
<evidence type="ECO:0000313" key="3">
    <source>
        <dbReference type="EMBL" id="MBC8537665.1"/>
    </source>
</evidence>
<dbReference type="AlphaFoldDB" id="A0A926HW58"/>
<dbReference type="Gene3D" id="3.40.50.10170">
    <property type="match status" value="1"/>
</dbReference>
<dbReference type="InterPro" id="IPR003797">
    <property type="entry name" value="DegV"/>
</dbReference>
<dbReference type="NCBIfam" id="TIGR00762">
    <property type="entry name" value="DegV"/>
    <property type="match status" value="1"/>
</dbReference>
<dbReference type="GO" id="GO:0008289">
    <property type="term" value="F:lipid binding"/>
    <property type="evidence" value="ECO:0007669"/>
    <property type="project" value="UniProtKB-KW"/>
</dbReference>
<comment type="caution">
    <text evidence="3">The sequence shown here is derived from an EMBL/GenBank/DDBJ whole genome shotgun (WGS) entry which is preliminary data.</text>
</comment>
<keyword evidence="4" id="KW-1185">Reference proteome</keyword>
<dbReference type="PANTHER" id="PTHR33434">
    <property type="entry name" value="DEGV DOMAIN-CONTAINING PROTEIN DR_1986-RELATED"/>
    <property type="match status" value="1"/>
</dbReference>
<evidence type="ECO:0000313" key="4">
    <source>
        <dbReference type="Proteomes" id="UP000617951"/>
    </source>
</evidence>
<dbReference type="EMBL" id="JACRSS010000001">
    <property type="protein sequence ID" value="MBC8537665.1"/>
    <property type="molecule type" value="Genomic_DNA"/>
</dbReference>
<protein>
    <submittedName>
        <fullName evidence="3">DegV family protein</fullName>
    </submittedName>
</protein>
<proteinExistence type="predicted"/>
<comment type="function">
    <text evidence="1">May bind long-chain fatty acids, such as palmitate, and may play a role in lipid transport or fatty acid metabolism.</text>
</comment>
<dbReference type="PANTHER" id="PTHR33434:SF3">
    <property type="entry name" value="DEGV DOMAIN-CONTAINING PROTEIN YITS"/>
    <property type="match status" value="1"/>
</dbReference>
<reference evidence="3" key="1">
    <citation type="submission" date="2020-08" db="EMBL/GenBank/DDBJ databases">
        <title>Genome public.</title>
        <authorList>
            <person name="Liu C."/>
            <person name="Sun Q."/>
        </authorList>
    </citation>
    <scope>NUCLEOTIDE SEQUENCE</scope>
    <source>
        <strain evidence="3">NSJ-63</strain>
    </source>
</reference>
<dbReference type="PROSITE" id="PS51482">
    <property type="entry name" value="DEGV"/>
    <property type="match status" value="1"/>
</dbReference>
<dbReference type="InterPro" id="IPR043168">
    <property type="entry name" value="DegV_C"/>
</dbReference>
<evidence type="ECO:0000256" key="1">
    <source>
        <dbReference type="ARBA" id="ARBA00003238"/>
    </source>
</evidence>
<dbReference type="InterPro" id="IPR050270">
    <property type="entry name" value="DegV_domain_contain"/>
</dbReference>
<dbReference type="Proteomes" id="UP000617951">
    <property type="component" value="Unassembled WGS sequence"/>
</dbReference>
<evidence type="ECO:0000256" key="2">
    <source>
        <dbReference type="ARBA" id="ARBA00023121"/>
    </source>
</evidence>
<organism evidence="3 4">
    <name type="scientific">Guopingia tenuis</name>
    <dbReference type="NCBI Taxonomy" id="2763656"/>
    <lineage>
        <taxon>Bacteria</taxon>
        <taxon>Bacillati</taxon>
        <taxon>Bacillota</taxon>
        <taxon>Clostridia</taxon>
        <taxon>Christensenellales</taxon>
        <taxon>Christensenellaceae</taxon>
        <taxon>Guopingia</taxon>
    </lineage>
</organism>
<dbReference type="Pfam" id="PF02645">
    <property type="entry name" value="DegV"/>
    <property type="match status" value="1"/>
</dbReference>
<accession>A0A926HW58</accession>
<keyword evidence="2" id="KW-0446">Lipid-binding</keyword>